<dbReference type="OrthoDB" id="9804026at2"/>
<dbReference type="SUPFAM" id="SSF55729">
    <property type="entry name" value="Acyl-CoA N-acyltransferases (Nat)"/>
    <property type="match status" value="1"/>
</dbReference>
<protein>
    <submittedName>
        <fullName evidence="2">GNAT family N-acetyltransferase</fullName>
    </submittedName>
</protein>
<reference evidence="2 3" key="1">
    <citation type="submission" date="2019-05" db="EMBL/GenBank/DDBJ databases">
        <title>Sulfitobacter sabulilitoris sp. nov., isolated from a marine sand.</title>
        <authorList>
            <person name="Yoon J.-H."/>
        </authorList>
    </citation>
    <scope>NUCLEOTIDE SEQUENCE [LARGE SCALE GENOMIC DNA]</scope>
    <source>
        <strain evidence="2 3">HSMS-29</strain>
    </source>
</reference>
<gene>
    <name evidence="2" type="ORF">FDT80_12770</name>
</gene>
<keyword evidence="2" id="KW-0808">Transferase</keyword>
<organism evidence="2 3">
    <name type="scientific">Sulfitobacter sabulilitoris</name>
    <dbReference type="NCBI Taxonomy" id="2562655"/>
    <lineage>
        <taxon>Bacteria</taxon>
        <taxon>Pseudomonadati</taxon>
        <taxon>Pseudomonadota</taxon>
        <taxon>Alphaproteobacteria</taxon>
        <taxon>Rhodobacterales</taxon>
        <taxon>Roseobacteraceae</taxon>
        <taxon>Sulfitobacter</taxon>
    </lineage>
</organism>
<dbReference type="InterPro" id="IPR000182">
    <property type="entry name" value="GNAT_dom"/>
</dbReference>
<feature type="domain" description="N-acetyltransferase" evidence="1">
    <location>
        <begin position="1"/>
        <end position="129"/>
    </location>
</feature>
<dbReference type="GO" id="GO:0016747">
    <property type="term" value="F:acyltransferase activity, transferring groups other than amino-acyl groups"/>
    <property type="evidence" value="ECO:0007669"/>
    <property type="project" value="InterPro"/>
</dbReference>
<keyword evidence="3" id="KW-1185">Reference proteome</keyword>
<proteinExistence type="predicted"/>
<accession>A0A5S3PDI8</accession>
<comment type="caution">
    <text evidence="2">The sequence shown here is derived from an EMBL/GenBank/DDBJ whole genome shotgun (WGS) entry which is preliminary data.</text>
</comment>
<dbReference type="CDD" id="cd04301">
    <property type="entry name" value="NAT_SF"/>
    <property type="match status" value="1"/>
</dbReference>
<dbReference type="EMBL" id="VANS01000003">
    <property type="protein sequence ID" value="TMM51896.1"/>
    <property type="molecule type" value="Genomic_DNA"/>
</dbReference>
<dbReference type="Proteomes" id="UP000309550">
    <property type="component" value="Unassembled WGS sequence"/>
</dbReference>
<sequence length="134" mass="14647">MARIHARAFPHDRSWSEDEFKALIAGPHVSTYATPQGFALIRAVAGEAELLTLAVDPDHHRQGHARKLMRIWMSAADADEAFLEVAADNAPAISLYAAHGFAPAGRRTGYYTRKDTAPVDALLMRATLTRGHEA</sequence>
<dbReference type="InterPro" id="IPR016181">
    <property type="entry name" value="Acyl_CoA_acyltransferase"/>
</dbReference>
<name>A0A5S3PDI8_9RHOB</name>
<dbReference type="Pfam" id="PF00583">
    <property type="entry name" value="Acetyltransf_1"/>
    <property type="match status" value="1"/>
</dbReference>
<evidence type="ECO:0000313" key="3">
    <source>
        <dbReference type="Proteomes" id="UP000309550"/>
    </source>
</evidence>
<evidence type="ECO:0000259" key="1">
    <source>
        <dbReference type="PROSITE" id="PS51186"/>
    </source>
</evidence>
<evidence type="ECO:0000313" key="2">
    <source>
        <dbReference type="EMBL" id="TMM51896.1"/>
    </source>
</evidence>
<dbReference type="AlphaFoldDB" id="A0A5S3PDI8"/>
<dbReference type="Gene3D" id="3.40.630.30">
    <property type="match status" value="1"/>
</dbReference>
<dbReference type="PROSITE" id="PS51186">
    <property type="entry name" value="GNAT"/>
    <property type="match status" value="1"/>
</dbReference>